<dbReference type="PANTHER" id="PTHR43649">
    <property type="entry name" value="ARABINOSE-BINDING PROTEIN-RELATED"/>
    <property type="match status" value="1"/>
</dbReference>
<keyword evidence="1" id="KW-0813">Transport</keyword>
<dbReference type="SUPFAM" id="SSF53850">
    <property type="entry name" value="Periplasmic binding protein-like II"/>
    <property type="match status" value="1"/>
</dbReference>
<proteinExistence type="predicted"/>
<dbReference type="Proteomes" id="UP000199028">
    <property type="component" value="Unassembled WGS sequence"/>
</dbReference>
<gene>
    <name evidence="1" type="ORF">SAMN05216195_103365</name>
</gene>
<dbReference type="Gene3D" id="3.40.190.10">
    <property type="entry name" value="Periplasmic binding protein-like II"/>
    <property type="match status" value="2"/>
</dbReference>
<accession>A0A1H9JU48</accession>
<protein>
    <submittedName>
        <fullName evidence="1">Multiple sugar transport system substrate-binding protein</fullName>
    </submittedName>
</protein>
<evidence type="ECO:0000313" key="2">
    <source>
        <dbReference type="Proteomes" id="UP000199028"/>
    </source>
</evidence>
<dbReference type="InterPro" id="IPR050490">
    <property type="entry name" value="Bact_solute-bd_prot1"/>
</dbReference>
<dbReference type="InterPro" id="IPR006059">
    <property type="entry name" value="SBP"/>
</dbReference>
<dbReference type="PANTHER" id="PTHR43649:SF12">
    <property type="entry name" value="DIACETYLCHITOBIOSE BINDING PROTEIN DASA"/>
    <property type="match status" value="1"/>
</dbReference>
<name>A0A1H9JU48_9PSEU</name>
<keyword evidence="2" id="KW-1185">Reference proteome</keyword>
<dbReference type="EMBL" id="FOFT01000003">
    <property type="protein sequence ID" value="SEQ90303.1"/>
    <property type="molecule type" value="Genomic_DNA"/>
</dbReference>
<reference evidence="2" key="1">
    <citation type="submission" date="2016-10" db="EMBL/GenBank/DDBJ databases">
        <authorList>
            <person name="Varghese N."/>
            <person name="Submissions S."/>
        </authorList>
    </citation>
    <scope>NUCLEOTIDE SEQUENCE [LARGE SCALE GENOMIC DNA]</scope>
    <source>
        <strain evidence="2">CGMCC 4.578</strain>
    </source>
</reference>
<dbReference type="AlphaFoldDB" id="A0A1H9JU48"/>
<sequence length="470" mass="50245">MAAVIQCHVGPMGRTKVFGLLVACGLLAGCLGQTRSGDQARNADAKEITLTIVANAAVGGKNARGANWIQNWVIPRFTEMQKAKGVTATIKFEQNGTGDEDFKTKVALDLKTGGGGDIIEIDGIWLGEFAQAGQIKPLDEVVGDTGWDGWDQIPEAVQGLGEFDGKRYGVPMGTDGRVLFFNKKLFAQAGLPVDWQPRSWQDVLDAGTKLKSLQGVTPIQLNAGSAMGEATTMQGVLPALVGTGRPVYENGKWQGDSAQVKDVLSLYRKIYGGGLGDPVLQQEANGRQRSFTLFSENKIGVLLESDYFWRSVVEPKNGVAAMADRDVAVGWALVPAKEPKAGVGGQDFVSMSGGGVRVINPNTQYPRQAWEFMQFLNSAEAVKESLAGTAQLTQRQDVNDQVLGGDPMLSFIAEKVLPITRYRPGLADYPKVSAALQQATADVVSGKSPDDVARAYREALVKAVGEQNVG</sequence>
<keyword evidence="1" id="KW-0762">Sugar transport</keyword>
<organism evidence="1 2">
    <name type="scientific">Lentzea flaviverrucosa</name>
    <dbReference type="NCBI Taxonomy" id="200379"/>
    <lineage>
        <taxon>Bacteria</taxon>
        <taxon>Bacillati</taxon>
        <taxon>Actinomycetota</taxon>
        <taxon>Actinomycetes</taxon>
        <taxon>Pseudonocardiales</taxon>
        <taxon>Pseudonocardiaceae</taxon>
        <taxon>Lentzea</taxon>
    </lineage>
</organism>
<dbReference type="Pfam" id="PF01547">
    <property type="entry name" value="SBP_bac_1"/>
    <property type="match status" value="1"/>
</dbReference>
<evidence type="ECO:0000313" key="1">
    <source>
        <dbReference type="EMBL" id="SEQ90303.1"/>
    </source>
</evidence>